<dbReference type="InterPro" id="IPR007346">
    <property type="entry name" value="Endonuclease-I"/>
</dbReference>
<sequence length="303" mass="35613">MDKKLQKFISVSTDQQHLKNVLAKVKSNKTKIKEDDRVYFDRSKNEEAKAEYYKSIDFLDKSDGTMEKILELIQSTHQNELRYDPSDYVYPWVDLRPDGKLQSIYSGEKREPEDVIQEDYEVSKKRKEKMKNNEGTAKDPVKMMEEVAAAFKYNCEHAVPQSWFNEQEPMRGDLHHLFTCEPLCNSIRSNYPYHDFEGYPKDEQADLNRIEDQCGKAENELFEPEYAKGTVARAMLYFLLRYPGCIEASHRKKIDDGLLLEWHKQEPPEVYELHRNQAISELQGNRNPYIDFPMEMAGFAELV</sequence>
<proteinExistence type="predicted"/>
<dbReference type="AlphaFoldDB" id="A0A1W6A0D2"/>
<keyword evidence="3" id="KW-0255">Endonuclease</keyword>
<protein>
    <submittedName>
        <fullName evidence="3">Endonuclease I</fullName>
    </submittedName>
</protein>
<reference evidence="3 4" key="1">
    <citation type="submission" date="2017-04" db="EMBL/GenBank/DDBJ databases">
        <title>The whole genome sequencing and assembly of Halobacillus mangrovi strain.</title>
        <authorList>
            <person name="Lee S.-J."/>
            <person name="Park M.-K."/>
            <person name="Kim J.-Y."/>
            <person name="Lee Y.-J."/>
            <person name="Yi H."/>
            <person name="Bahn Y.-S."/>
            <person name="Kim J.F."/>
            <person name="Lee D.-W."/>
        </authorList>
    </citation>
    <scope>NUCLEOTIDE SEQUENCE [LARGE SCALE GENOMIC DNA]</scope>
    <source>
        <strain evidence="3 4">KTB 131</strain>
    </source>
</reference>
<dbReference type="KEGG" id="hmn:HM131_20030"/>
<dbReference type="GO" id="GO:0016787">
    <property type="term" value="F:hydrolase activity"/>
    <property type="evidence" value="ECO:0007669"/>
    <property type="project" value="UniProtKB-KW"/>
</dbReference>
<dbReference type="PANTHER" id="PTHR33607:SF2">
    <property type="entry name" value="ENDONUCLEASE-1"/>
    <property type="match status" value="1"/>
</dbReference>
<accession>A0A1W6A0D2</accession>
<evidence type="ECO:0000313" key="3">
    <source>
        <dbReference type="EMBL" id="ARI78972.1"/>
    </source>
</evidence>
<dbReference type="STRING" id="402384.HM131_20030"/>
<evidence type="ECO:0000256" key="1">
    <source>
        <dbReference type="ARBA" id="ARBA00022722"/>
    </source>
</evidence>
<dbReference type="SUPFAM" id="SSF54060">
    <property type="entry name" value="His-Me finger endonucleases"/>
    <property type="match status" value="1"/>
</dbReference>
<dbReference type="RefSeq" id="WP_085031548.1">
    <property type="nucleotide sequence ID" value="NZ_CP020772.1"/>
</dbReference>
<organism evidence="3 4">
    <name type="scientific">Halobacillus mangrovi</name>
    <dbReference type="NCBI Taxonomy" id="402384"/>
    <lineage>
        <taxon>Bacteria</taxon>
        <taxon>Bacillati</taxon>
        <taxon>Bacillota</taxon>
        <taxon>Bacilli</taxon>
        <taxon>Bacillales</taxon>
        <taxon>Bacillaceae</taxon>
        <taxon>Halobacillus</taxon>
    </lineage>
</organism>
<dbReference type="OrthoDB" id="9801679at2"/>
<dbReference type="GO" id="GO:0004519">
    <property type="term" value="F:endonuclease activity"/>
    <property type="evidence" value="ECO:0007669"/>
    <property type="project" value="UniProtKB-KW"/>
</dbReference>
<name>A0A1W6A0D2_9BACI</name>
<keyword evidence="2" id="KW-0378">Hydrolase</keyword>
<dbReference type="EMBL" id="CP020772">
    <property type="protein sequence ID" value="ARI78972.1"/>
    <property type="molecule type" value="Genomic_DNA"/>
</dbReference>
<dbReference type="Pfam" id="PF04231">
    <property type="entry name" value="Endonuclease_1"/>
    <property type="match status" value="1"/>
</dbReference>
<keyword evidence="4" id="KW-1185">Reference proteome</keyword>
<dbReference type="Proteomes" id="UP000192527">
    <property type="component" value="Chromosome"/>
</dbReference>
<evidence type="ECO:0000313" key="4">
    <source>
        <dbReference type="Proteomes" id="UP000192527"/>
    </source>
</evidence>
<gene>
    <name evidence="3" type="ORF">HM131_20030</name>
</gene>
<dbReference type="PANTHER" id="PTHR33607">
    <property type="entry name" value="ENDONUCLEASE-1"/>
    <property type="match status" value="1"/>
</dbReference>
<dbReference type="InterPro" id="IPR044925">
    <property type="entry name" value="His-Me_finger_sf"/>
</dbReference>
<evidence type="ECO:0000256" key="2">
    <source>
        <dbReference type="ARBA" id="ARBA00022801"/>
    </source>
</evidence>
<keyword evidence="1" id="KW-0540">Nuclease</keyword>